<dbReference type="Pfam" id="PF01266">
    <property type="entry name" value="DAO"/>
    <property type="match status" value="1"/>
</dbReference>
<dbReference type="PANTHER" id="PTHR13847">
    <property type="entry name" value="SARCOSINE DEHYDROGENASE-RELATED"/>
    <property type="match status" value="1"/>
</dbReference>
<name>A0ABP7DCP2_9MICC</name>
<dbReference type="Gene3D" id="3.50.50.60">
    <property type="entry name" value="FAD/NAD(P)-binding domain"/>
    <property type="match status" value="1"/>
</dbReference>
<dbReference type="Proteomes" id="UP001501536">
    <property type="component" value="Unassembled WGS sequence"/>
</dbReference>
<dbReference type="EMBL" id="BAABCJ010000002">
    <property type="protein sequence ID" value="GAA3702497.1"/>
    <property type="molecule type" value="Genomic_DNA"/>
</dbReference>
<reference evidence="4" key="1">
    <citation type="journal article" date="2019" name="Int. J. Syst. Evol. Microbiol.">
        <title>The Global Catalogue of Microorganisms (GCM) 10K type strain sequencing project: providing services to taxonomists for standard genome sequencing and annotation.</title>
        <authorList>
            <consortium name="The Broad Institute Genomics Platform"/>
            <consortium name="The Broad Institute Genome Sequencing Center for Infectious Disease"/>
            <person name="Wu L."/>
            <person name="Ma J."/>
        </authorList>
    </citation>
    <scope>NUCLEOTIDE SEQUENCE [LARGE SCALE GENOMIC DNA]</scope>
    <source>
        <strain evidence="4">JCM 16961</strain>
    </source>
</reference>
<dbReference type="Gene3D" id="3.30.9.10">
    <property type="entry name" value="D-Amino Acid Oxidase, subunit A, domain 2"/>
    <property type="match status" value="1"/>
</dbReference>
<protein>
    <submittedName>
        <fullName evidence="3">FAD-dependent oxidoreductase</fullName>
    </submittedName>
</protein>
<evidence type="ECO:0000313" key="4">
    <source>
        <dbReference type="Proteomes" id="UP001501536"/>
    </source>
</evidence>
<accession>A0ABP7DCP2</accession>
<evidence type="ECO:0000259" key="2">
    <source>
        <dbReference type="Pfam" id="PF01266"/>
    </source>
</evidence>
<comment type="caution">
    <text evidence="3">The sequence shown here is derived from an EMBL/GenBank/DDBJ whole genome shotgun (WGS) entry which is preliminary data.</text>
</comment>
<dbReference type="RefSeq" id="WP_344882372.1">
    <property type="nucleotide sequence ID" value="NZ_BAABCJ010000002.1"/>
</dbReference>
<keyword evidence="1" id="KW-0560">Oxidoreductase</keyword>
<evidence type="ECO:0000256" key="1">
    <source>
        <dbReference type="ARBA" id="ARBA00023002"/>
    </source>
</evidence>
<organism evidence="3 4">
    <name type="scientific">Zhihengliuella alba</name>
    <dbReference type="NCBI Taxonomy" id="547018"/>
    <lineage>
        <taxon>Bacteria</taxon>
        <taxon>Bacillati</taxon>
        <taxon>Actinomycetota</taxon>
        <taxon>Actinomycetes</taxon>
        <taxon>Micrococcales</taxon>
        <taxon>Micrococcaceae</taxon>
        <taxon>Zhihengliuella</taxon>
    </lineage>
</organism>
<dbReference type="InterPro" id="IPR036188">
    <property type="entry name" value="FAD/NAD-bd_sf"/>
</dbReference>
<sequence length="389" mass="41551">MSSKVNTAVVLGGGIIGVSAATHLARRGVSVQLVTDAEPASGASGRSLSWLNSAGERSKPYHELRMAGIDRYRTLFATDPAREWLRFDGALYWPSADEADAAVARHEYEIRHGYDSRLVTGQTVKAHTDDVDPAAMVADGVFNPGEGWVSLPHLIDHLLEEFTAVGGTLITGAGRSDVVVEGGRAVGVRTSDGRTVTGDAVVVACGPQTPQVVEPLGVTIGDASPVSMVVISEPLEQDVTTVMNTPRAAIRPNPGRTLAVDHDWYEESITGDESGYSIPEEVIDELMEEAAKLLDGVDELPKASWKIGRKPIPGDGEPVFGELEQVPGCYVAFTHSGATLGLLSGELISFELTTGEKHPMLETFRPERFAEAERVEAERVEAERADDAA</sequence>
<dbReference type="InterPro" id="IPR006076">
    <property type="entry name" value="FAD-dep_OxRdtase"/>
</dbReference>
<proteinExistence type="predicted"/>
<feature type="domain" description="FAD dependent oxidoreductase" evidence="2">
    <location>
        <begin position="8"/>
        <end position="348"/>
    </location>
</feature>
<keyword evidence="4" id="KW-1185">Reference proteome</keyword>
<dbReference type="PANTHER" id="PTHR13847:SF289">
    <property type="entry name" value="GLYCINE OXIDASE"/>
    <property type="match status" value="1"/>
</dbReference>
<evidence type="ECO:0000313" key="3">
    <source>
        <dbReference type="EMBL" id="GAA3702497.1"/>
    </source>
</evidence>
<gene>
    <name evidence="3" type="ORF">GCM10022377_15170</name>
</gene>
<dbReference type="SUPFAM" id="SSF51905">
    <property type="entry name" value="FAD/NAD(P)-binding domain"/>
    <property type="match status" value="1"/>
</dbReference>